<dbReference type="Proteomes" id="UP000287188">
    <property type="component" value="Unassembled WGS sequence"/>
</dbReference>
<comment type="caution">
    <text evidence="1">The sequence shown here is derived from an EMBL/GenBank/DDBJ whole genome shotgun (WGS) entry which is preliminary data.</text>
</comment>
<gene>
    <name evidence="1" type="ORF">KDK_05450</name>
</gene>
<evidence type="ECO:0000313" key="2">
    <source>
        <dbReference type="Proteomes" id="UP000287188"/>
    </source>
</evidence>
<accession>A0A402ACC7</accession>
<dbReference type="AlphaFoldDB" id="A0A402ACC7"/>
<keyword evidence="2" id="KW-1185">Reference proteome</keyword>
<protein>
    <submittedName>
        <fullName evidence="1">Uncharacterized protein</fullName>
    </submittedName>
</protein>
<dbReference type="EMBL" id="BIFS01000001">
    <property type="protein sequence ID" value="GCE16745.1"/>
    <property type="molecule type" value="Genomic_DNA"/>
</dbReference>
<reference evidence="2" key="1">
    <citation type="submission" date="2018-12" db="EMBL/GenBank/DDBJ databases">
        <title>Tengunoibacter tsumagoiensis gen. nov., sp. nov., Dictyobacter kobayashii sp. nov., D. alpinus sp. nov., and D. joshuensis sp. nov. and description of Dictyobacteraceae fam. nov. within the order Ktedonobacterales isolated from Tengu-no-mugimeshi.</title>
        <authorList>
            <person name="Wang C.M."/>
            <person name="Zheng Y."/>
            <person name="Sakai Y."/>
            <person name="Toyoda A."/>
            <person name="Minakuchi Y."/>
            <person name="Abe K."/>
            <person name="Yokota A."/>
            <person name="Yabe S."/>
        </authorList>
    </citation>
    <scope>NUCLEOTIDE SEQUENCE [LARGE SCALE GENOMIC DNA]</scope>
    <source>
        <strain evidence="2">Uno11</strain>
    </source>
</reference>
<evidence type="ECO:0000313" key="1">
    <source>
        <dbReference type="EMBL" id="GCE16745.1"/>
    </source>
</evidence>
<organism evidence="1 2">
    <name type="scientific">Dictyobacter kobayashii</name>
    <dbReference type="NCBI Taxonomy" id="2014872"/>
    <lineage>
        <taxon>Bacteria</taxon>
        <taxon>Bacillati</taxon>
        <taxon>Chloroflexota</taxon>
        <taxon>Ktedonobacteria</taxon>
        <taxon>Ktedonobacterales</taxon>
        <taxon>Dictyobacteraceae</taxon>
        <taxon>Dictyobacter</taxon>
    </lineage>
</organism>
<sequence>MLHPISFVAEAVGVVVVDGDLVEEEAVEAVGMNQGNVEVVVGETMINI</sequence>
<name>A0A402ACC7_9CHLR</name>
<proteinExistence type="predicted"/>